<dbReference type="Proteomes" id="UP000815325">
    <property type="component" value="Unassembled WGS sequence"/>
</dbReference>
<keyword evidence="6" id="KW-1185">Reference proteome</keyword>
<dbReference type="InterPro" id="IPR002893">
    <property type="entry name" value="Znf_MYND"/>
</dbReference>
<keyword evidence="2" id="KW-0863">Zinc-finger</keyword>
<proteinExistence type="predicted"/>
<dbReference type="PROSITE" id="PS01360">
    <property type="entry name" value="ZF_MYND_1"/>
    <property type="match status" value="1"/>
</dbReference>
<name>A0ABQ7GW81_DUNSA</name>
<evidence type="ECO:0000313" key="6">
    <source>
        <dbReference type="Proteomes" id="UP000815325"/>
    </source>
</evidence>
<keyword evidence="1" id="KW-0479">Metal-binding</keyword>
<organism evidence="5 6">
    <name type="scientific">Dunaliella salina</name>
    <name type="common">Green alga</name>
    <name type="synonym">Protococcus salinus</name>
    <dbReference type="NCBI Taxonomy" id="3046"/>
    <lineage>
        <taxon>Eukaryota</taxon>
        <taxon>Viridiplantae</taxon>
        <taxon>Chlorophyta</taxon>
        <taxon>core chlorophytes</taxon>
        <taxon>Chlorophyceae</taxon>
        <taxon>CS clade</taxon>
        <taxon>Chlamydomonadales</taxon>
        <taxon>Dunaliellaceae</taxon>
        <taxon>Dunaliella</taxon>
    </lineage>
</organism>
<dbReference type="Gene3D" id="6.10.140.2220">
    <property type="match status" value="1"/>
</dbReference>
<evidence type="ECO:0000256" key="1">
    <source>
        <dbReference type="ARBA" id="ARBA00022723"/>
    </source>
</evidence>
<evidence type="ECO:0000313" key="5">
    <source>
        <dbReference type="EMBL" id="KAF5838867.1"/>
    </source>
</evidence>
<protein>
    <recommendedName>
        <fullName evidence="4">MYND-type domain-containing protein</fullName>
    </recommendedName>
</protein>
<dbReference type="EMBL" id="MU069563">
    <property type="protein sequence ID" value="KAF5838867.1"/>
    <property type="molecule type" value="Genomic_DNA"/>
</dbReference>
<gene>
    <name evidence="5" type="ORF">DUNSADRAFT_2036</name>
</gene>
<dbReference type="SUPFAM" id="SSF144232">
    <property type="entry name" value="HIT/MYND zinc finger-like"/>
    <property type="match status" value="1"/>
</dbReference>
<evidence type="ECO:0000256" key="2">
    <source>
        <dbReference type="ARBA" id="ARBA00022771"/>
    </source>
</evidence>
<sequence>MSGGGTGTSLSNQYYFPVFKDLPTLDEIDANYYIETNQGMLQPSRTWCFVGEIVHDSLSQMPVLGNRVEVRDASGAIHSIMFYPTSGTFNFSLLKAGHTIFVRYASRVFFSDLATEAIKVDDLNFVKAIPLNLDALMYVSQLYFEQGSVCGACFKDISALGGSAPCCDQCGAARYCSIDCKNAMSGAHATFCGVCSELQEVYNIDFERFIQHIPFRV</sequence>
<accession>A0ABQ7GW81</accession>
<reference evidence="5" key="1">
    <citation type="submission" date="2017-08" db="EMBL/GenBank/DDBJ databases">
        <authorList>
            <person name="Polle J.E."/>
            <person name="Barry K."/>
            <person name="Cushman J."/>
            <person name="Schmutz J."/>
            <person name="Tran D."/>
            <person name="Hathwaick L.T."/>
            <person name="Yim W.C."/>
            <person name="Jenkins J."/>
            <person name="Mckie-Krisberg Z.M."/>
            <person name="Prochnik S."/>
            <person name="Lindquist E."/>
            <person name="Dockter R.B."/>
            <person name="Adam C."/>
            <person name="Molina H."/>
            <person name="Bunkerborg J."/>
            <person name="Jin E."/>
            <person name="Buchheim M."/>
            <person name="Magnuson J."/>
        </authorList>
    </citation>
    <scope>NUCLEOTIDE SEQUENCE</scope>
    <source>
        <strain evidence="5">CCAP 19/18</strain>
    </source>
</reference>
<keyword evidence="3" id="KW-0862">Zinc</keyword>
<feature type="domain" description="MYND-type" evidence="4">
    <location>
        <begin position="150"/>
        <end position="192"/>
    </location>
</feature>
<comment type="caution">
    <text evidence="5">The sequence shown here is derived from an EMBL/GenBank/DDBJ whole genome shotgun (WGS) entry which is preliminary data.</text>
</comment>
<dbReference type="Gene3D" id="1.10.220.160">
    <property type="match status" value="1"/>
</dbReference>
<evidence type="ECO:0000259" key="4">
    <source>
        <dbReference type="PROSITE" id="PS01360"/>
    </source>
</evidence>
<evidence type="ECO:0000256" key="3">
    <source>
        <dbReference type="ARBA" id="ARBA00022833"/>
    </source>
</evidence>